<proteinExistence type="predicted"/>
<organism evidence="1">
    <name type="scientific">Penicillium chrysogenum</name>
    <name type="common">Penicillium notatum</name>
    <dbReference type="NCBI Taxonomy" id="5076"/>
    <lineage>
        <taxon>Eukaryota</taxon>
        <taxon>Fungi</taxon>
        <taxon>Dikarya</taxon>
        <taxon>Ascomycota</taxon>
        <taxon>Pezizomycotina</taxon>
        <taxon>Eurotiomycetes</taxon>
        <taxon>Eurotiomycetidae</taxon>
        <taxon>Eurotiales</taxon>
        <taxon>Aspergillaceae</taxon>
        <taxon>Penicillium</taxon>
        <taxon>Penicillium chrysogenum species complex</taxon>
    </lineage>
</organism>
<reference evidence="1" key="1">
    <citation type="journal article" date="2014" name="Genome Announc.">
        <title>Complete sequencing and chromosome-scale genome assembly of the industrial progenitor strain P2niaD18 from the penicillin producer Penicillium chrysogenum.</title>
        <authorList>
            <person name="Specht T."/>
            <person name="Dahlmann T.A."/>
            <person name="Zadra I."/>
            <person name="Kurnsteiner H."/>
            <person name="Kuck U."/>
        </authorList>
    </citation>
    <scope>NUCLEOTIDE SEQUENCE [LARGE SCALE GENOMIC DNA]</scope>
    <source>
        <strain evidence="1">P2niaD18</strain>
    </source>
</reference>
<dbReference type="PANTHER" id="PTHR39596:SF2">
    <property type="entry name" value="HET DOMAIN PROTEIN (AFU_ORTHOLOGUE AFUA_1G17550)-RELATED"/>
    <property type="match status" value="1"/>
</dbReference>
<gene>
    <name evidence="1" type="ORF">EN45_088330</name>
</gene>
<dbReference type="EMBL" id="CM002800">
    <property type="protein sequence ID" value="KZN84692.1"/>
    <property type="molecule type" value="Genomic_DNA"/>
</dbReference>
<dbReference type="PANTHER" id="PTHR39596">
    <property type="match status" value="1"/>
</dbReference>
<evidence type="ECO:0000313" key="1">
    <source>
        <dbReference type="EMBL" id="KZN84692.1"/>
    </source>
</evidence>
<accession>A0A167QFB8</accession>
<protein>
    <recommendedName>
        <fullName evidence="2">Heterokaryon incompatibility domain-containing protein</fullName>
    </recommendedName>
</protein>
<name>A0A167QFB8_PENCH</name>
<sequence>MDHIESVPDSQHGPIEVPCLSSESYDGIDFSTYPERTGWDITRLLAGDFSQHPAQPTGAFLQNWLYFGVLWEVFGPITRGAKKNYVKPQEGTAYGIITIASLDDQIIELSSLINSMVQGGDAISGQMIGDRIVNCLTTVSIFCRLATCEGDSRPGFAVWPLSPEVDLSIRALSHRLAWKLPLGALGIVMNSSTGGLLFPCAWFPLARMQQMGWCPSEISMVEDTFTSASAYYVSQMERPPSAVQRDHGECTGKLCVARQINETTYRTAHTKAECDCQHLGPAMDEVISIIASGGVPLLSITPTKKDPYLKVEVDRYSGSKRYIAFSHVWSDGLGNPTANTLPICQLFRIRDLIDELLSGISSVDLVNRLAFEALWKKKFHGPSMSFWMDTMCIPVAPEHHELRSKAIKGMKAVYERAFRVLVLDSDIQECSTRGYTQSFMRIRMSAWMRRLWTLNEGVLAQRLCVKYADGILDVQAASESYEKQVKRSARYMDSYGTPVRDADSFSWKFRLLRMNVLHDPDPRIVYSDRHSNEGLSRPPGEKRCYAIMEAFSASLHRTTSKVTDEMLCFASLIGWDTSLLKGIPFEDHMHAFLSTESQLPQGMLFLAGPRMRQPGWRWAVNRFGDNGAIRLNVKFDDMTPGKVNEDGFTVEYPGMVLPVGCTREQTERMVVVAEDEHGVVARYEVLRHDEGPGGRLDESESESQSENYPHDRLYVLFWHAVTPRPPREPMPAAIISGPSDESLAKGKVVYRFESLAYVEILEKAVGSHLLGKADQVIQLTRKKWTLG</sequence>
<evidence type="ECO:0008006" key="2">
    <source>
        <dbReference type="Google" id="ProtNLM"/>
    </source>
</evidence>
<dbReference type="Proteomes" id="UP000076449">
    <property type="component" value="Chromosome III"/>
</dbReference>
<dbReference type="AlphaFoldDB" id="A0A167QFB8"/>